<keyword evidence="1" id="KW-0732">Signal</keyword>
<organism evidence="3 4">
    <name type="scientific">Pelagerythrobacter rhizovicinus</name>
    <dbReference type="NCBI Taxonomy" id="2268576"/>
    <lineage>
        <taxon>Bacteria</taxon>
        <taxon>Pseudomonadati</taxon>
        <taxon>Pseudomonadota</taxon>
        <taxon>Alphaproteobacteria</taxon>
        <taxon>Sphingomonadales</taxon>
        <taxon>Erythrobacteraceae</taxon>
        <taxon>Pelagerythrobacter</taxon>
    </lineage>
</organism>
<keyword evidence="4" id="KW-1185">Reference proteome</keyword>
<sequence length="166" mass="17238">MRLIPAAILAGALGTAVPALAAGFHDLASIDREVARFTGAPQGTEGGARLPVDRRLKLTQCPMPLALEWYGSANSTVLVRCPVAGGWRLFVPVAAGQAAARAEPVIARGEAVSIAVQGSGFTVSRQGEALEGGAVGEWIRVRPAGEKRNTIRARVIQPGRVGVELP</sequence>
<dbReference type="AlphaFoldDB" id="A0A4Q2KJ41"/>
<comment type="caution">
    <text evidence="3">The sequence shown here is derived from an EMBL/GenBank/DDBJ whole genome shotgun (WGS) entry which is preliminary data.</text>
</comment>
<protein>
    <recommendedName>
        <fullName evidence="2">Flagella basal body P-ring formation protein FlgA SAF domain-containing protein</fullName>
    </recommendedName>
</protein>
<dbReference type="InterPro" id="IPR017585">
    <property type="entry name" value="SAF_FlgA"/>
</dbReference>
<dbReference type="GO" id="GO:0044780">
    <property type="term" value="P:bacterial-type flagellum assembly"/>
    <property type="evidence" value="ECO:0007669"/>
    <property type="project" value="InterPro"/>
</dbReference>
<dbReference type="PANTHER" id="PTHR36307">
    <property type="entry name" value="FLAGELLA BASAL BODY P-RING FORMATION PROTEIN FLGA"/>
    <property type="match status" value="1"/>
</dbReference>
<dbReference type="Gene3D" id="2.30.30.760">
    <property type="match status" value="1"/>
</dbReference>
<dbReference type="InterPro" id="IPR039246">
    <property type="entry name" value="Flagellar_FlgA"/>
</dbReference>
<feature type="domain" description="Flagella basal body P-ring formation protein FlgA SAF" evidence="2">
    <location>
        <begin position="86"/>
        <end position="163"/>
    </location>
</feature>
<proteinExistence type="predicted"/>
<gene>
    <name evidence="3" type="ORF">ETX26_00210</name>
</gene>
<evidence type="ECO:0000313" key="4">
    <source>
        <dbReference type="Proteomes" id="UP000293623"/>
    </source>
</evidence>
<feature type="signal peptide" evidence="1">
    <location>
        <begin position="1"/>
        <end position="21"/>
    </location>
</feature>
<dbReference type="PANTHER" id="PTHR36307:SF1">
    <property type="entry name" value="FLAGELLA BASAL BODY P-RING FORMATION PROTEIN FLGA"/>
    <property type="match status" value="1"/>
</dbReference>
<dbReference type="RefSeq" id="WP_129522715.1">
    <property type="nucleotide sequence ID" value="NZ_SDPV01000001.1"/>
</dbReference>
<dbReference type="Proteomes" id="UP000293623">
    <property type="component" value="Unassembled WGS sequence"/>
</dbReference>
<dbReference type="EMBL" id="SDPV01000001">
    <property type="protein sequence ID" value="RXZ65225.1"/>
    <property type="molecule type" value="Genomic_DNA"/>
</dbReference>
<evidence type="ECO:0000256" key="1">
    <source>
        <dbReference type="SAM" id="SignalP"/>
    </source>
</evidence>
<accession>A0A4Q2KJ41</accession>
<dbReference type="OrthoDB" id="7408548at2"/>
<feature type="chain" id="PRO_5020426429" description="Flagella basal body P-ring formation protein FlgA SAF domain-containing protein" evidence="1">
    <location>
        <begin position="22"/>
        <end position="166"/>
    </location>
</feature>
<name>A0A4Q2KJ41_9SPHN</name>
<reference evidence="3 4" key="1">
    <citation type="submission" date="2019-01" db="EMBL/GenBank/DDBJ databases">
        <title>Altererythrobacter rhizovicinus sp. nov., isolated from the rhizosphere soil of Haloxylon ammodendron.</title>
        <authorList>
            <person name="Li H.-P."/>
            <person name="Gou J.-Y."/>
            <person name="Yao D."/>
            <person name="Han Q.-Q."/>
            <person name="Shao K.-Z."/>
            <person name="Zhao Q."/>
            <person name="Zhang J.-L."/>
        </authorList>
    </citation>
    <scope>NUCLEOTIDE SEQUENCE [LARGE SCALE GENOMIC DNA]</scope>
    <source>
        <strain evidence="3 4">AY-3R</strain>
    </source>
</reference>
<evidence type="ECO:0000313" key="3">
    <source>
        <dbReference type="EMBL" id="RXZ65225.1"/>
    </source>
</evidence>
<evidence type="ECO:0000259" key="2">
    <source>
        <dbReference type="Pfam" id="PF13144"/>
    </source>
</evidence>
<dbReference type="Pfam" id="PF13144">
    <property type="entry name" value="ChapFlgA"/>
    <property type="match status" value="1"/>
</dbReference>